<sequence length="155" mass="18214">MVWLGACYAGVTKPIVFEPFERLTQYNYSDDVLPLALSEGKRLIGDTFIYQQDNARSHTAGNSQMWCEQHFPDFIDSKRWPPNSPDLNILDYYVWNAVAQLMRWDKVQNYQSLQQEIKRAIRLVPVTEVASSIDSWSRRILQVLKKREHILNSFF</sequence>
<dbReference type="PANTHER" id="PTHR47326:SF1">
    <property type="entry name" value="HTH PSQ-TYPE DOMAIN-CONTAINING PROTEIN"/>
    <property type="match status" value="1"/>
</dbReference>
<dbReference type="Gene3D" id="3.30.420.10">
    <property type="entry name" value="Ribonuclease H-like superfamily/Ribonuclease H"/>
    <property type="match status" value="1"/>
</dbReference>
<comment type="caution">
    <text evidence="2">The sequence shown here is derived from an EMBL/GenBank/DDBJ whole genome shotgun (WGS) entry which is preliminary data.</text>
</comment>
<organism evidence="2 5">
    <name type="scientific">Didymodactylos carnosus</name>
    <dbReference type="NCBI Taxonomy" id="1234261"/>
    <lineage>
        <taxon>Eukaryota</taxon>
        <taxon>Metazoa</taxon>
        <taxon>Spiralia</taxon>
        <taxon>Gnathifera</taxon>
        <taxon>Rotifera</taxon>
        <taxon>Eurotatoria</taxon>
        <taxon>Bdelloidea</taxon>
        <taxon>Philodinida</taxon>
        <taxon>Philodinidae</taxon>
        <taxon>Didymodactylos</taxon>
    </lineage>
</organism>
<evidence type="ECO:0000313" key="5">
    <source>
        <dbReference type="Proteomes" id="UP000663829"/>
    </source>
</evidence>
<dbReference type="Proteomes" id="UP000681722">
    <property type="component" value="Unassembled WGS sequence"/>
</dbReference>
<evidence type="ECO:0000313" key="4">
    <source>
        <dbReference type="EMBL" id="CAF4560760.1"/>
    </source>
</evidence>
<dbReference type="EMBL" id="CAJOBA010003341">
    <property type="protein sequence ID" value="CAF3678656.1"/>
    <property type="molecule type" value="Genomic_DNA"/>
</dbReference>
<dbReference type="EMBL" id="CAJNOK010003341">
    <property type="protein sequence ID" value="CAF0897460.1"/>
    <property type="molecule type" value="Genomic_DNA"/>
</dbReference>
<evidence type="ECO:0000313" key="1">
    <source>
        <dbReference type="EMBL" id="CAF0897460.1"/>
    </source>
</evidence>
<dbReference type="AlphaFoldDB" id="A0A816EAC1"/>
<name>A0A816EAC1_9BILA</name>
<dbReference type="PANTHER" id="PTHR47326">
    <property type="entry name" value="TRANSPOSABLE ELEMENT TC3 TRANSPOSASE-LIKE PROTEIN"/>
    <property type="match status" value="1"/>
</dbReference>
<reference evidence="2" key="1">
    <citation type="submission" date="2021-02" db="EMBL/GenBank/DDBJ databases">
        <authorList>
            <person name="Nowell W R."/>
        </authorList>
    </citation>
    <scope>NUCLEOTIDE SEQUENCE</scope>
</reference>
<dbReference type="Proteomes" id="UP000677228">
    <property type="component" value="Unassembled WGS sequence"/>
</dbReference>
<dbReference type="Proteomes" id="UP000682733">
    <property type="component" value="Unassembled WGS sequence"/>
</dbReference>
<dbReference type="OrthoDB" id="7886038at2759"/>
<keyword evidence="5" id="KW-1185">Reference proteome</keyword>
<evidence type="ECO:0000313" key="3">
    <source>
        <dbReference type="EMBL" id="CAF3678656.1"/>
    </source>
</evidence>
<protein>
    <recommendedName>
        <fullName evidence="6">Transposase</fullName>
    </recommendedName>
</protein>
<dbReference type="EMBL" id="CAJOBC010117923">
    <property type="protein sequence ID" value="CAF4560760.1"/>
    <property type="molecule type" value="Genomic_DNA"/>
</dbReference>
<dbReference type="GO" id="GO:0003676">
    <property type="term" value="F:nucleic acid binding"/>
    <property type="evidence" value="ECO:0007669"/>
    <property type="project" value="InterPro"/>
</dbReference>
<dbReference type="EMBL" id="CAJNOQ010048567">
    <property type="protein sequence ID" value="CAF1644102.1"/>
    <property type="molecule type" value="Genomic_DNA"/>
</dbReference>
<proteinExistence type="predicted"/>
<evidence type="ECO:0000313" key="2">
    <source>
        <dbReference type="EMBL" id="CAF1644102.1"/>
    </source>
</evidence>
<dbReference type="Proteomes" id="UP000663829">
    <property type="component" value="Unassembled WGS sequence"/>
</dbReference>
<dbReference type="InterPro" id="IPR036397">
    <property type="entry name" value="RNaseH_sf"/>
</dbReference>
<accession>A0A816EAC1</accession>
<gene>
    <name evidence="2" type="ORF">GPM918_LOCUS45121</name>
    <name evidence="1" type="ORF">OVA965_LOCUS9448</name>
    <name evidence="4" type="ORF">SRO942_LOCUS47370</name>
    <name evidence="3" type="ORF">TMI583_LOCUS9443</name>
</gene>
<evidence type="ECO:0008006" key="6">
    <source>
        <dbReference type="Google" id="ProtNLM"/>
    </source>
</evidence>